<dbReference type="Proteomes" id="UP001454036">
    <property type="component" value="Unassembled WGS sequence"/>
</dbReference>
<dbReference type="SUPFAM" id="SSF53098">
    <property type="entry name" value="Ribonuclease H-like"/>
    <property type="match status" value="1"/>
</dbReference>
<keyword evidence="3" id="KW-1185">Reference proteome</keyword>
<dbReference type="SUPFAM" id="SSF56672">
    <property type="entry name" value="DNA/RNA polymerases"/>
    <property type="match status" value="1"/>
</dbReference>
<dbReference type="InterPro" id="IPR043502">
    <property type="entry name" value="DNA/RNA_pol_sf"/>
</dbReference>
<evidence type="ECO:0000313" key="2">
    <source>
        <dbReference type="EMBL" id="GAA0139189.1"/>
    </source>
</evidence>
<dbReference type="Pfam" id="PF00078">
    <property type="entry name" value="RVT_1"/>
    <property type="match status" value="1"/>
</dbReference>
<dbReference type="InterPro" id="IPR002156">
    <property type="entry name" value="RNaseH_domain"/>
</dbReference>
<evidence type="ECO:0000259" key="1">
    <source>
        <dbReference type="PROSITE" id="PS50878"/>
    </source>
</evidence>
<dbReference type="GO" id="GO:0003964">
    <property type="term" value="F:RNA-directed DNA polymerase activity"/>
    <property type="evidence" value="ECO:0007669"/>
    <property type="project" value="UniProtKB-KW"/>
</dbReference>
<comment type="caution">
    <text evidence="2">The sequence shown here is derived from an EMBL/GenBank/DDBJ whole genome shotgun (WGS) entry which is preliminary data.</text>
</comment>
<keyword evidence="2" id="KW-0548">Nucleotidyltransferase</keyword>
<dbReference type="PANTHER" id="PTHR33116:SF80">
    <property type="entry name" value="REVERSE TRANSCRIPTASE ZINC-BINDING DOMAIN-CONTAINING PROTEIN"/>
    <property type="match status" value="1"/>
</dbReference>
<reference evidence="2 3" key="1">
    <citation type="submission" date="2024-01" db="EMBL/GenBank/DDBJ databases">
        <title>The complete chloroplast genome sequence of Lithospermum erythrorhizon: insights into the phylogenetic relationship among Boraginaceae species and the maternal lineages of purple gromwells.</title>
        <authorList>
            <person name="Okada T."/>
            <person name="Watanabe K."/>
        </authorList>
    </citation>
    <scope>NUCLEOTIDE SEQUENCE [LARGE SCALE GENOMIC DNA]</scope>
</reference>
<keyword evidence="2" id="KW-0695">RNA-directed DNA polymerase</keyword>
<dbReference type="PROSITE" id="PS50878">
    <property type="entry name" value="RT_POL"/>
    <property type="match status" value="1"/>
</dbReference>
<dbReference type="InterPro" id="IPR026960">
    <property type="entry name" value="RVT-Znf"/>
</dbReference>
<dbReference type="Pfam" id="PF13456">
    <property type="entry name" value="RVT_3"/>
    <property type="match status" value="1"/>
</dbReference>
<dbReference type="InterPro" id="IPR036397">
    <property type="entry name" value="RNaseH_sf"/>
</dbReference>
<gene>
    <name evidence="2" type="ORF">LIER_00788</name>
</gene>
<evidence type="ECO:0000313" key="3">
    <source>
        <dbReference type="Proteomes" id="UP001454036"/>
    </source>
</evidence>
<dbReference type="Gene3D" id="3.30.420.10">
    <property type="entry name" value="Ribonuclease H-like superfamily/Ribonuclease H"/>
    <property type="match status" value="1"/>
</dbReference>
<dbReference type="InterPro" id="IPR000477">
    <property type="entry name" value="RT_dom"/>
</dbReference>
<proteinExistence type="predicted"/>
<organism evidence="2 3">
    <name type="scientific">Lithospermum erythrorhizon</name>
    <name type="common">Purple gromwell</name>
    <name type="synonym">Lithospermum officinale var. erythrorhizon</name>
    <dbReference type="NCBI Taxonomy" id="34254"/>
    <lineage>
        <taxon>Eukaryota</taxon>
        <taxon>Viridiplantae</taxon>
        <taxon>Streptophyta</taxon>
        <taxon>Embryophyta</taxon>
        <taxon>Tracheophyta</taxon>
        <taxon>Spermatophyta</taxon>
        <taxon>Magnoliopsida</taxon>
        <taxon>eudicotyledons</taxon>
        <taxon>Gunneridae</taxon>
        <taxon>Pentapetalae</taxon>
        <taxon>asterids</taxon>
        <taxon>lamiids</taxon>
        <taxon>Boraginales</taxon>
        <taxon>Boraginaceae</taxon>
        <taxon>Boraginoideae</taxon>
        <taxon>Lithospermeae</taxon>
        <taxon>Lithospermum</taxon>
    </lineage>
</organism>
<dbReference type="CDD" id="cd01650">
    <property type="entry name" value="RT_nLTR_like"/>
    <property type="match status" value="1"/>
</dbReference>
<dbReference type="PANTHER" id="PTHR33116">
    <property type="entry name" value="REVERSE TRANSCRIPTASE ZINC-BINDING DOMAIN-CONTAINING PROTEIN-RELATED-RELATED"/>
    <property type="match status" value="1"/>
</dbReference>
<dbReference type="GO" id="GO:0004523">
    <property type="term" value="F:RNA-DNA hybrid ribonuclease activity"/>
    <property type="evidence" value="ECO:0007669"/>
    <property type="project" value="InterPro"/>
</dbReference>
<dbReference type="AlphaFoldDB" id="A0AAV3NJ45"/>
<sequence>MKLKKLKGILKSWNKSTFGNVFSRVEQADEEVQHCEAAFESSGSVEDRESLQQAKAFHLRSLAMEEDFLKQQSGIKWLQEGDRNTAFYHNFVRKKRKKSAVLGILEERNWLDRPEDIALSGVEFYKDLFTQDMADADMEIMDCIPSLVTEEDNKMLMAPPDMEEVRKVVFSLNKDSVAGPDGYNGYFFHNFWPLIARDVLAAVSHFMVGHTLHQAFTSTAIALIPKGTSPKSWKEFRPISLCNFVNKIMTKLMSSRLAIILPKLISDSQAGFVQGRLIQDNILLAQELMHHIDKGKQVGNIILNLDMSKAFDKLSWGFLQRVLRRFGFSEIWIDQVMATLENNWFSILLNGQSAGFFKSEKGVRQGDPLSPSLFILAEEYLLRGLQQLYERHEDLNYQCGCNVRVPALAFAHDVMIFSNGSKASLSKLMNFLKHNQKVSGQLVNKEKSSCILSAKASPARCSIVLKATGFRRGSTPFTYLGIPIYKGKKQSFLFDDLIEKIRGRLSSWSSNFLSFGGRITLLQSVLSTLPNYYLQVMQMPAEVYKKIEIIFNKFLWDGLPWCKWQKVCAPFEEGGLNIRSMADIHNTFMLKSWLRLRAGDSLWSRFMLGKYCTKYHPKVATVHPSHSRVWKNLIKVRDEAEALIHWQLGQGNCDFYLDSWMDMGPISQLYPDQQGAQKKNFWKNGAWDVEKLNLWFPQQLVNRIREVFFDTSAKDVAYWKASKNGSFSFKSTLEEIRTSREKSPHMAVIWSNNIPRKMSFLAWRLLHNWVPVDEILIKRGISMASKCICCCQTETLEHVFFSNPIADQIWVYFARLVGIKHTKFTTTHHMLRVWSLSVKVKGHIRQVIPVVILWVLWEARNKAKHAAEQYSFQQICSRVSNLLITISKATMTKAEFWTGKSYLASQLGVSVLVPRAKQIRLLSWEKPQEGQLKLNIDAAYKDGRAGYGGIIRNSQGQLVFAFGVQGCSSSALQAEVEALLGCLRRCVSEGYDKLHIEVDSLQLVNMIQHKASMQRVVQSEISGLPQLRMG</sequence>
<dbReference type="CDD" id="cd06222">
    <property type="entry name" value="RNase_H_like"/>
    <property type="match status" value="1"/>
</dbReference>
<accession>A0AAV3NJ45</accession>
<dbReference type="Pfam" id="PF13966">
    <property type="entry name" value="zf-RVT"/>
    <property type="match status" value="1"/>
</dbReference>
<dbReference type="InterPro" id="IPR012337">
    <property type="entry name" value="RNaseH-like_sf"/>
</dbReference>
<dbReference type="InterPro" id="IPR044730">
    <property type="entry name" value="RNase_H-like_dom_plant"/>
</dbReference>
<feature type="domain" description="Reverse transcriptase" evidence="1">
    <location>
        <begin position="205"/>
        <end position="484"/>
    </location>
</feature>
<dbReference type="EMBL" id="BAABME010000066">
    <property type="protein sequence ID" value="GAA0139189.1"/>
    <property type="molecule type" value="Genomic_DNA"/>
</dbReference>
<dbReference type="GO" id="GO:0003676">
    <property type="term" value="F:nucleic acid binding"/>
    <property type="evidence" value="ECO:0007669"/>
    <property type="project" value="InterPro"/>
</dbReference>
<protein>
    <submittedName>
        <fullName evidence="2">Reverse transcriptase</fullName>
    </submittedName>
</protein>
<keyword evidence="2" id="KW-0808">Transferase</keyword>
<name>A0AAV3NJ45_LITER</name>